<comment type="caution">
    <text evidence="1">The sequence shown here is derived from an EMBL/GenBank/DDBJ whole genome shotgun (WGS) entry which is preliminary data.</text>
</comment>
<dbReference type="EMBL" id="JWIN03000020">
    <property type="protein sequence ID" value="KAB1261389.1"/>
    <property type="molecule type" value="Genomic_DNA"/>
</dbReference>
<sequence length="104" mass="11508">MLLGSNNHYQLFSASDNVRCERGLREPWGAPSHPQRKLAYVTACQCSATGCALGSCGVPTAARRIWTALISWIEEPDERSPRSNLNQAAYRVMDEISEDAILNI</sequence>
<name>A0A5N4CRB2_CAMDR</name>
<organism evidence="1 2">
    <name type="scientific">Camelus dromedarius</name>
    <name type="common">Dromedary</name>
    <name type="synonym">Arabian camel</name>
    <dbReference type="NCBI Taxonomy" id="9838"/>
    <lineage>
        <taxon>Eukaryota</taxon>
        <taxon>Metazoa</taxon>
        <taxon>Chordata</taxon>
        <taxon>Craniata</taxon>
        <taxon>Vertebrata</taxon>
        <taxon>Euteleostomi</taxon>
        <taxon>Mammalia</taxon>
        <taxon>Eutheria</taxon>
        <taxon>Laurasiatheria</taxon>
        <taxon>Artiodactyla</taxon>
        <taxon>Tylopoda</taxon>
        <taxon>Camelidae</taxon>
        <taxon>Camelus</taxon>
    </lineage>
</organism>
<proteinExistence type="predicted"/>
<dbReference type="Proteomes" id="UP000299084">
    <property type="component" value="Unassembled WGS sequence"/>
</dbReference>
<evidence type="ECO:0000313" key="2">
    <source>
        <dbReference type="Proteomes" id="UP000299084"/>
    </source>
</evidence>
<protein>
    <submittedName>
        <fullName evidence="1">Uncharacterized protein</fullName>
    </submittedName>
</protein>
<keyword evidence="2" id="KW-1185">Reference proteome</keyword>
<accession>A0A5N4CRB2</accession>
<dbReference type="AlphaFoldDB" id="A0A5N4CRB2"/>
<gene>
    <name evidence="1" type="ORF">Cadr_000022470</name>
</gene>
<evidence type="ECO:0000313" key="1">
    <source>
        <dbReference type="EMBL" id="KAB1261389.1"/>
    </source>
</evidence>
<reference evidence="1 2" key="1">
    <citation type="journal article" date="2019" name="Mol. Ecol. Resour.">
        <title>Improving Illumina assemblies with Hi-C and long reads: an example with the North African dromedary.</title>
        <authorList>
            <person name="Elbers J.P."/>
            <person name="Rogers M.F."/>
            <person name="Perelman P.L."/>
            <person name="Proskuryakova A.A."/>
            <person name="Serdyukova N.A."/>
            <person name="Johnson W.E."/>
            <person name="Horin P."/>
            <person name="Corander J."/>
            <person name="Murphy D."/>
            <person name="Burger P.A."/>
        </authorList>
    </citation>
    <scope>NUCLEOTIDE SEQUENCE [LARGE SCALE GENOMIC DNA]</scope>
    <source>
        <strain evidence="1">Drom800</strain>
        <tissue evidence="1">Blood</tissue>
    </source>
</reference>